<dbReference type="Proteomes" id="UP000507470">
    <property type="component" value="Unassembled WGS sequence"/>
</dbReference>
<dbReference type="AlphaFoldDB" id="A0A6J8D1L6"/>
<feature type="region of interest" description="Disordered" evidence="1">
    <location>
        <begin position="181"/>
        <end position="220"/>
    </location>
</feature>
<evidence type="ECO:0000313" key="3">
    <source>
        <dbReference type="Proteomes" id="UP000507470"/>
    </source>
</evidence>
<gene>
    <name evidence="2" type="ORF">MCOR_35594</name>
</gene>
<evidence type="ECO:0000313" key="2">
    <source>
        <dbReference type="EMBL" id="CAC5401517.1"/>
    </source>
</evidence>
<protein>
    <recommendedName>
        <fullName evidence="4">Death domain-containing protein</fullName>
    </recommendedName>
</protein>
<accession>A0A6J8D1L6</accession>
<dbReference type="EMBL" id="CACVKT020006438">
    <property type="protein sequence ID" value="CAC5401517.1"/>
    <property type="molecule type" value="Genomic_DNA"/>
</dbReference>
<evidence type="ECO:0000256" key="1">
    <source>
        <dbReference type="SAM" id="MobiDB-lite"/>
    </source>
</evidence>
<proteinExistence type="predicted"/>
<name>A0A6J8D1L6_MYTCO</name>
<reference evidence="2 3" key="1">
    <citation type="submission" date="2020-06" db="EMBL/GenBank/DDBJ databases">
        <authorList>
            <person name="Li R."/>
            <person name="Bekaert M."/>
        </authorList>
    </citation>
    <scope>NUCLEOTIDE SEQUENCE [LARGE SCALE GENOMIC DNA]</scope>
    <source>
        <strain evidence="3">wild</strain>
    </source>
</reference>
<evidence type="ECO:0008006" key="4">
    <source>
        <dbReference type="Google" id="ProtNLM"/>
    </source>
</evidence>
<dbReference type="OrthoDB" id="6162552at2759"/>
<organism evidence="2 3">
    <name type="scientific">Mytilus coruscus</name>
    <name type="common">Sea mussel</name>
    <dbReference type="NCBI Taxonomy" id="42192"/>
    <lineage>
        <taxon>Eukaryota</taxon>
        <taxon>Metazoa</taxon>
        <taxon>Spiralia</taxon>
        <taxon>Lophotrochozoa</taxon>
        <taxon>Mollusca</taxon>
        <taxon>Bivalvia</taxon>
        <taxon>Autobranchia</taxon>
        <taxon>Pteriomorphia</taxon>
        <taxon>Mytilida</taxon>
        <taxon>Mytiloidea</taxon>
        <taxon>Mytilidae</taxon>
        <taxon>Mytilinae</taxon>
        <taxon>Mytilus</taxon>
    </lineage>
</organism>
<keyword evidence="3" id="KW-1185">Reference proteome</keyword>
<sequence length="882" mass="101502">MDIEALGILHKQKDALKALPNPTDISFKKYEDKVTKTMTIVRGDIQLVSKYSENILAELKNVREQIKLCSVKIGEQMKELMKHDFLKLERVEPGRKYRPVSPNARVTREYIETKKLEQVQAMQRLAKQNQELMEFIAETEDLVLKIESDAELSFSDISGVKGHLNEWCDGLETLKEKKRRIKEEKENEEREKRKQEEAERRRKEKEEKEAAEKKRKLEQEKKRRNWKTWPPFIYQNYLQNNFKQKLCCVLFIMPNGIQKNDIICEGSDEVNDLARCLQSNDEKVISSIITITPRDDKEIKFQMPIRVYVPIVSHDKTLVPVLKYNINEKKWRTGQRLPEVQLDDVYGISFVGVEIPLTQLKQLQCVAVARHPRDETEVDEGGKEFEPEGDRNIKLKFPPAAFPGITTVATVTVPWTQNDIINASKRHRELQNIKIAGSYINISCENSTNADSDLEIYNLGWEDDASIDTFVENLSSSQPNVADKIMAVKSKVQNSRKSKDSKYDFNFASDFDPDFEKKEGIVYIVSKVSGKSWEIASIEETDAHPKARFLKLPAGNNNFQVLGLVVPFEMKDEDICKAAEILESLNFVTKVSLICRQKHADPHDAVIQCVRTENIADTLHHLDALGYTDGPPESSEFGVVDGEEIEVQHESNLYFEYYQYSTLKMKFYSNLSVERYSGNLLVLNKGDQAEDDKYHGHFSYSVLPGRLSIPRQGTFVLYVPKPLEENVTNFPYTLGVPVKALAKFIAWQMTCTNSNSTKWVCLGKNLTDGDAQLYHQILENVKDQRDNAEERERCELYILYWSNHHAPDVTDKIAKIIAAHRHTQLEAEAKQFIKPFIPGRGILSNDNLEKMAYVLAKDWEVFAKKLGFSSDEINKNQIEPTW</sequence>